<dbReference type="RefSeq" id="WP_132191842.1">
    <property type="nucleotide sequence ID" value="NZ_SLWM01000012.1"/>
</dbReference>
<sequence length="98" mass="10685">MSQRIPNGTLLTTYDHLIELVSHAVAPVVIDRDGTPWIVFQTEDGDDYAVTVPCPDDDIPGRTDFDGLCARGPLRVVFNGDTSPETWPGANKDEEVTA</sequence>
<organism evidence="1 2">
    <name type="scientific">Kribbella orskensis</name>
    <dbReference type="NCBI Taxonomy" id="2512216"/>
    <lineage>
        <taxon>Bacteria</taxon>
        <taxon>Bacillati</taxon>
        <taxon>Actinomycetota</taxon>
        <taxon>Actinomycetes</taxon>
        <taxon>Propionibacteriales</taxon>
        <taxon>Kribbellaceae</taxon>
        <taxon>Kribbella</taxon>
    </lineage>
</organism>
<protein>
    <submittedName>
        <fullName evidence="1">Uncharacterized protein</fullName>
    </submittedName>
</protein>
<evidence type="ECO:0000313" key="2">
    <source>
        <dbReference type="Proteomes" id="UP000295818"/>
    </source>
</evidence>
<dbReference type="Proteomes" id="UP000295818">
    <property type="component" value="Unassembled WGS sequence"/>
</dbReference>
<reference evidence="1 2" key="1">
    <citation type="journal article" date="2015" name="Stand. Genomic Sci.">
        <title>Genomic Encyclopedia of Bacterial and Archaeal Type Strains, Phase III: the genomes of soil and plant-associated and newly described type strains.</title>
        <authorList>
            <person name="Whitman W.B."/>
            <person name="Woyke T."/>
            <person name="Klenk H.P."/>
            <person name="Zhou Y."/>
            <person name="Lilburn T.G."/>
            <person name="Beck B.J."/>
            <person name="De Vos P."/>
            <person name="Vandamme P."/>
            <person name="Eisen J.A."/>
            <person name="Garrity G."/>
            <person name="Hugenholtz P."/>
            <person name="Kyrpides N.C."/>
        </authorList>
    </citation>
    <scope>NUCLEOTIDE SEQUENCE [LARGE SCALE GENOMIC DNA]</scope>
    <source>
        <strain evidence="1 2">VKM Ac-2538</strain>
    </source>
</reference>
<name>A0ABY2BEW4_9ACTN</name>
<proteinExistence type="predicted"/>
<dbReference type="EMBL" id="SLWM01000012">
    <property type="protein sequence ID" value="TCO18272.1"/>
    <property type="molecule type" value="Genomic_DNA"/>
</dbReference>
<gene>
    <name evidence="1" type="ORF">EV644_11212</name>
</gene>
<accession>A0ABY2BEW4</accession>
<comment type="caution">
    <text evidence="1">The sequence shown here is derived from an EMBL/GenBank/DDBJ whole genome shotgun (WGS) entry which is preliminary data.</text>
</comment>
<keyword evidence="2" id="KW-1185">Reference proteome</keyword>
<evidence type="ECO:0000313" key="1">
    <source>
        <dbReference type="EMBL" id="TCO18272.1"/>
    </source>
</evidence>